<dbReference type="Proteomes" id="UP000316639">
    <property type="component" value="Unassembled WGS sequence"/>
</dbReference>
<dbReference type="OrthoDB" id="3687762at2"/>
<evidence type="ECO:0000313" key="3">
    <source>
        <dbReference type="Proteomes" id="UP000316639"/>
    </source>
</evidence>
<feature type="region of interest" description="Disordered" evidence="1">
    <location>
        <begin position="130"/>
        <end position="149"/>
    </location>
</feature>
<evidence type="ECO:0000256" key="1">
    <source>
        <dbReference type="SAM" id="MobiDB-lite"/>
    </source>
</evidence>
<name>A0A563EWM7_9PSEU</name>
<dbReference type="AlphaFoldDB" id="A0A563EWM7"/>
<protein>
    <submittedName>
        <fullName evidence="2">Fibronectin type III domain-containing protein</fullName>
    </submittedName>
</protein>
<dbReference type="RefSeq" id="WP_146352348.1">
    <property type="nucleotide sequence ID" value="NZ_VOBR01000008.1"/>
</dbReference>
<keyword evidence="3" id="KW-1185">Reference proteome</keyword>
<sequence>MDRRKIAAVAGGLVLVTATAVVLRLESTPQGLQKFVDPSVELVAAPEPEKPVNARTSALEPDTLQLAWAGNSDAYEVRWGDHSQLVSAAEAELTGLVPDQSVDVEIRSVNPVGKRSDPLVVDAVPRQVHADHGSGKLNQPIDRFDGPESLDPRQWRVLGDPACLGLRPFGAGKRLDVSCSTSLQSNRPLRLAVPDDEGVVGRVMLTAAGGDESSIKLQLLPEPLHDAMPLVDPVQGMVQLELTSQGTRLRADPILPLTEKLIPLGDSPATGLAPEARHRWEVRILKDAVIALRDGVVVAAEAVTVPWTVARPRILVDKQAMLDSFGIGGVPEREIPASRVGLGEGTDLGKVPSQQLDDAVAARLVLAVAPEAKGPVTVDYGGLPLTTKEMNTVDPRYVYVDVPLNRREPAVRTNVPILMSSLILTHKPGARPGPLPRLSDHQPAANSVPPKVKAVHDSGIEPATQFPRTGRVLITAEVANGNHEGIELEIDGKRLLTLPTTEDGPAARGRHEIWVKTTDYSPGGHRVKLTVLPPDHGEPVTTETVFEVRETS</sequence>
<dbReference type="InterPro" id="IPR003961">
    <property type="entry name" value="FN3_dom"/>
</dbReference>
<proteinExistence type="predicted"/>
<dbReference type="EMBL" id="VOBR01000008">
    <property type="protein sequence ID" value="TWP51534.1"/>
    <property type="molecule type" value="Genomic_DNA"/>
</dbReference>
<evidence type="ECO:0000313" key="2">
    <source>
        <dbReference type="EMBL" id="TWP51534.1"/>
    </source>
</evidence>
<reference evidence="2 3" key="1">
    <citation type="submission" date="2019-07" db="EMBL/GenBank/DDBJ databases">
        <title>Lentzea xizangensis sp. nov., isolated from Qinghai-Tibetan Plateau Soils.</title>
        <authorList>
            <person name="Huang J."/>
        </authorList>
    </citation>
    <scope>NUCLEOTIDE SEQUENCE [LARGE SCALE GENOMIC DNA]</scope>
    <source>
        <strain evidence="2 3">FXJ1.1311</strain>
    </source>
</reference>
<dbReference type="CDD" id="cd00063">
    <property type="entry name" value="FN3"/>
    <property type="match status" value="1"/>
</dbReference>
<comment type="caution">
    <text evidence="2">The sequence shown here is derived from an EMBL/GenBank/DDBJ whole genome shotgun (WGS) entry which is preliminary data.</text>
</comment>
<organism evidence="2 3">
    <name type="scientific">Lentzea tibetensis</name>
    <dbReference type="NCBI Taxonomy" id="2591470"/>
    <lineage>
        <taxon>Bacteria</taxon>
        <taxon>Bacillati</taxon>
        <taxon>Actinomycetota</taxon>
        <taxon>Actinomycetes</taxon>
        <taxon>Pseudonocardiales</taxon>
        <taxon>Pseudonocardiaceae</taxon>
        <taxon>Lentzea</taxon>
    </lineage>
</organism>
<gene>
    <name evidence="2" type="ORF">FKR81_15160</name>
</gene>
<accession>A0A563EWM7</accession>